<dbReference type="PANTHER" id="PTHR43782:SF3">
    <property type="entry name" value="ARGINASE"/>
    <property type="match status" value="1"/>
</dbReference>
<dbReference type="InterPro" id="IPR023696">
    <property type="entry name" value="Ureohydrolase_dom_sf"/>
</dbReference>
<dbReference type="OrthoDB" id="7331788at2"/>
<sequence length="259" mass="27312">MPRLILAPSDSGRRDWRMGAGPTDLLRHGADRRLGAEVVTVDGSYDEVQRAVADEVTRAVADRVAPVVLAGNCGASVGVVAGWAASDDLAVVWLDAHGDLNTPETTTSGFVDGMALAMLTGRCPAALPEFRPVPDEQVLLVGARDLDPAERAVLDESAIRLLPARAAEVARAELPSRVRRVHLHVDLDVHDAERAGRANEFAVPGGPDAAEVRDVVEAVSARWPVVSATFAAYDPAADTEGTIRAAALRLIELVGAKLT</sequence>
<dbReference type="Proteomes" id="UP000182740">
    <property type="component" value="Unassembled WGS sequence"/>
</dbReference>
<evidence type="ECO:0000256" key="4">
    <source>
        <dbReference type="PROSITE-ProRule" id="PRU00742"/>
    </source>
</evidence>
<gene>
    <name evidence="5" type="ORF">SAMN04489730_1704</name>
</gene>
<dbReference type="STRING" id="546364.SAMN04489730_1704"/>
<reference evidence="6" key="1">
    <citation type="submission" date="2016-11" db="EMBL/GenBank/DDBJ databases">
        <authorList>
            <person name="Varghese N."/>
            <person name="Submissions S."/>
        </authorList>
    </citation>
    <scope>NUCLEOTIDE SEQUENCE [LARGE SCALE GENOMIC DNA]</scope>
    <source>
        <strain evidence="6">DSM 44671</strain>
    </source>
</reference>
<dbReference type="EMBL" id="FPJG01000006">
    <property type="protein sequence ID" value="SFW58310.1"/>
    <property type="molecule type" value="Genomic_DNA"/>
</dbReference>
<dbReference type="GO" id="GO:0004053">
    <property type="term" value="F:arginase activity"/>
    <property type="evidence" value="ECO:0007669"/>
    <property type="project" value="TreeGrafter"/>
</dbReference>
<dbReference type="RefSeq" id="WP_072475736.1">
    <property type="nucleotide sequence ID" value="NZ_FPJG01000006.1"/>
</dbReference>
<evidence type="ECO:0000313" key="6">
    <source>
        <dbReference type="Proteomes" id="UP000182740"/>
    </source>
</evidence>
<dbReference type="PROSITE" id="PS51409">
    <property type="entry name" value="ARGINASE_2"/>
    <property type="match status" value="1"/>
</dbReference>
<keyword evidence="6" id="KW-1185">Reference proteome</keyword>
<evidence type="ECO:0000256" key="3">
    <source>
        <dbReference type="ARBA" id="ARBA00023211"/>
    </source>
</evidence>
<keyword evidence="1" id="KW-0479">Metal-binding</keyword>
<dbReference type="Gene3D" id="3.40.800.10">
    <property type="entry name" value="Ureohydrolase domain"/>
    <property type="match status" value="1"/>
</dbReference>
<dbReference type="AlphaFoldDB" id="A0A1K1QGH2"/>
<dbReference type="InterPro" id="IPR006035">
    <property type="entry name" value="Ureohydrolase"/>
</dbReference>
<evidence type="ECO:0000256" key="1">
    <source>
        <dbReference type="ARBA" id="ARBA00022723"/>
    </source>
</evidence>
<proteinExistence type="inferred from homology"/>
<dbReference type="Pfam" id="PF00491">
    <property type="entry name" value="Arginase"/>
    <property type="match status" value="1"/>
</dbReference>
<dbReference type="SUPFAM" id="SSF52768">
    <property type="entry name" value="Arginase/deacetylase"/>
    <property type="match status" value="1"/>
</dbReference>
<organism evidence="5 6">
    <name type="scientific">Amycolatopsis australiensis</name>
    <dbReference type="NCBI Taxonomy" id="546364"/>
    <lineage>
        <taxon>Bacteria</taxon>
        <taxon>Bacillati</taxon>
        <taxon>Actinomycetota</taxon>
        <taxon>Actinomycetes</taxon>
        <taxon>Pseudonocardiales</taxon>
        <taxon>Pseudonocardiaceae</taxon>
        <taxon>Amycolatopsis</taxon>
    </lineage>
</organism>
<name>A0A1K1QGH2_9PSEU</name>
<keyword evidence="2" id="KW-0378">Hydrolase</keyword>
<dbReference type="GO" id="GO:0030145">
    <property type="term" value="F:manganese ion binding"/>
    <property type="evidence" value="ECO:0007669"/>
    <property type="project" value="TreeGrafter"/>
</dbReference>
<evidence type="ECO:0000313" key="5">
    <source>
        <dbReference type="EMBL" id="SFW58310.1"/>
    </source>
</evidence>
<keyword evidence="3" id="KW-0464">Manganese</keyword>
<dbReference type="CDD" id="cd09999">
    <property type="entry name" value="Arginase-like_1"/>
    <property type="match status" value="1"/>
</dbReference>
<dbReference type="PANTHER" id="PTHR43782">
    <property type="entry name" value="ARGINASE"/>
    <property type="match status" value="1"/>
</dbReference>
<protein>
    <submittedName>
        <fullName evidence="5">Arginase</fullName>
    </submittedName>
</protein>
<accession>A0A1K1QGH2</accession>
<comment type="similarity">
    <text evidence="4">Belongs to the arginase family.</text>
</comment>
<evidence type="ECO:0000256" key="2">
    <source>
        <dbReference type="ARBA" id="ARBA00022801"/>
    </source>
</evidence>
<dbReference type="PRINTS" id="PR00116">
    <property type="entry name" value="ARGINASE"/>
</dbReference>
<dbReference type="GO" id="GO:0005829">
    <property type="term" value="C:cytosol"/>
    <property type="evidence" value="ECO:0007669"/>
    <property type="project" value="TreeGrafter"/>
</dbReference>